<reference evidence="8 10" key="2">
    <citation type="submission" date="2017-09" db="EMBL/GenBank/DDBJ databases">
        <authorList>
            <person name="Lee N."/>
            <person name="Cho B.-K."/>
        </authorList>
    </citation>
    <scope>NUCLEOTIDE SEQUENCE [LARGE SCALE GENOMIC DNA]</scope>
    <source>
        <strain evidence="8 10">ATCC 23948</strain>
    </source>
</reference>
<dbReference type="SMART" id="SM01294">
    <property type="entry name" value="PKS_PP_betabranch"/>
    <property type="match status" value="1"/>
</dbReference>
<dbReference type="InterPro" id="IPR009081">
    <property type="entry name" value="PP-bd_ACP"/>
</dbReference>
<dbReference type="RefSeq" id="WP_085926381.1">
    <property type="nucleotide sequence ID" value="NZ_CP023691.1"/>
</dbReference>
<dbReference type="FunFam" id="3.30.300.30:FF:000010">
    <property type="entry name" value="Enterobactin synthetase component F"/>
    <property type="match status" value="1"/>
</dbReference>
<dbReference type="Pfam" id="PF08659">
    <property type="entry name" value="KR"/>
    <property type="match status" value="2"/>
</dbReference>
<dbReference type="GO" id="GO:0043041">
    <property type="term" value="P:amino acid activation for nonribosomal peptide biosynthetic process"/>
    <property type="evidence" value="ECO:0007669"/>
    <property type="project" value="TreeGrafter"/>
</dbReference>
<dbReference type="Gene3D" id="3.40.50.12780">
    <property type="entry name" value="N-terminal domain of ligase-like"/>
    <property type="match status" value="2"/>
</dbReference>
<dbReference type="SUPFAM" id="SSF51735">
    <property type="entry name" value="NAD(P)-binding Rossmann-fold domains"/>
    <property type="match status" value="4"/>
</dbReference>
<dbReference type="FunFam" id="1.10.1200.10:FF:000005">
    <property type="entry name" value="Nonribosomal peptide synthetase 1"/>
    <property type="match status" value="1"/>
</dbReference>
<dbReference type="GO" id="GO:0008610">
    <property type="term" value="P:lipid biosynthetic process"/>
    <property type="evidence" value="ECO:0007669"/>
    <property type="project" value="UniProtKB-ARBA"/>
</dbReference>
<reference evidence="7 9" key="1">
    <citation type="submission" date="2016-09" db="EMBL/GenBank/DDBJ databases">
        <title>Streptomyces platensis DSM40041, a candidate organism with high potential of specific P450 cytochromes.</title>
        <authorList>
            <person name="Grumaz C."/>
            <person name="Vainshtein Y."/>
            <person name="Kirstahler P."/>
            <person name="Sohn K."/>
        </authorList>
    </citation>
    <scope>NUCLEOTIDE SEQUENCE [LARGE SCALE GENOMIC DNA]</scope>
    <source>
        <strain evidence="7 9">DSM 40041</strain>
    </source>
</reference>
<dbReference type="InterPro" id="IPR036736">
    <property type="entry name" value="ACP-like_sf"/>
</dbReference>
<dbReference type="Pfam" id="PF00501">
    <property type="entry name" value="AMP-binding"/>
    <property type="match status" value="2"/>
</dbReference>
<feature type="compositionally biased region" description="Low complexity" evidence="5">
    <location>
        <begin position="1676"/>
        <end position="1690"/>
    </location>
</feature>
<dbReference type="InterPro" id="IPR013968">
    <property type="entry name" value="PKS_KR"/>
</dbReference>
<keyword evidence="4" id="KW-0597">Phosphoprotein</keyword>
<dbReference type="KEGG" id="spla:CP981_37110"/>
<dbReference type="InterPro" id="IPR010071">
    <property type="entry name" value="AA_adenyl_dom"/>
</dbReference>
<dbReference type="FunFam" id="3.40.50.980:FF:000001">
    <property type="entry name" value="Non-ribosomal peptide synthetase"/>
    <property type="match status" value="1"/>
</dbReference>
<keyword evidence="9" id="KW-1185">Reference proteome</keyword>
<dbReference type="SUPFAM" id="SSF52777">
    <property type="entry name" value="CoA-dependent acyltransferases"/>
    <property type="match status" value="6"/>
</dbReference>
<organism evidence="8 10">
    <name type="scientific">Streptomyces platensis</name>
    <dbReference type="NCBI Taxonomy" id="58346"/>
    <lineage>
        <taxon>Bacteria</taxon>
        <taxon>Bacillati</taxon>
        <taxon>Actinomycetota</taxon>
        <taxon>Actinomycetes</taxon>
        <taxon>Kitasatosporales</taxon>
        <taxon>Streptomycetaceae</taxon>
        <taxon>Streptomyces</taxon>
    </lineage>
</organism>
<feature type="compositionally biased region" description="Basic residues" evidence="5">
    <location>
        <begin position="4030"/>
        <end position="4051"/>
    </location>
</feature>
<dbReference type="SMART" id="SM00823">
    <property type="entry name" value="PKS_PP"/>
    <property type="match status" value="3"/>
</dbReference>
<gene>
    <name evidence="7" type="primary">dhbF_5</name>
    <name evidence="7" type="ORF">BG653_04746</name>
    <name evidence="8" type="ORF">CP981_37110</name>
</gene>
<dbReference type="PANTHER" id="PTHR45527:SF14">
    <property type="entry name" value="PLIPASTATIN SYNTHASE SUBUNIT B"/>
    <property type="match status" value="1"/>
</dbReference>
<dbReference type="InterPro" id="IPR000873">
    <property type="entry name" value="AMP-dep_synth/lig_dom"/>
</dbReference>
<dbReference type="EMBL" id="CP023691">
    <property type="protein sequence ID" value="QEV56465.1"/>
    <property type="molecule type" value="Genomic_DNA"/>
</dbReference>
<dbReference type="InterPro" id="IPR020845">
    <property type="entry name" value="AMP-binding_CS"/>
</dbReference>
<dbReference type="EMBL" id="MIGA01000035">
    <property type="protein sequence ID" value="OSY42586.1"/>
    <property type="molecule type" value="Genomic_DNA"/>
</dbReference>
<feature type="domain" description="Carrier" evidence="6">
    <location>
        <begin position="3941"/>
        <end position="4016"/>
    </location>
</feature>
<dbReference type="InterPro" id="IPR001242">
    <property type="entry name" value="Condensation_dom"/>
</dbReference>
<feature type="region of interest" description="Disordered" evidence="5">
    <location>
        <begin position="1647"/>
        <end position="1704"/>
    </location>
</feature>
<keyword evidence="3" id="KW-0596">Phosphopantetheine</keyword>
<dbReference type="FunFam" id="3.40.50.12780:FF:000012">
    <property type="entry name" value="Non-ribosomal peptide synthetase"/>
    <property type="match status" value="1"/>
</dbReference>
<name>A0AAE6NR62_STRPT</name>
<evidence type="ECO:0000256" key="5">
    <source>
        <dbReference type="SAM" id="MobiDB-lite"/>
    </source>
</evidence>
<dbReference type="GeneID" id="90928836"/>
<evidence type="ECO:0000256" key="4">
    <source>
        <dbReference type="ARBA" id="ARBA00022553"/>
    </source>
</evidence>
<dbReference type="PROSITE" id="PS00455">
    <property type="entry name" value="AMP_BINDING"/>
    <property type="match status" value="2"/>
</dbReference>
<feature type="domain" description="Carrier" evidence="6">
    <location>
        <begin position="982"/>
        <end position="1059"/>
    </location>
</feature>
<dbReference type="NCBIfam" id="TIGR01733">
    <property type="entry name" value="AA-adenyl-dom"/>
    <property type="match status" value="1"/>
</dbReference>
<dbReference type="SUPFAM" id="SSF47336">
    <property type="entry name" value="ACP-like"/>
    <property type="match status" value="3"/>
</dbReference>
<dbReference type="FunFam" id="2.30.38.10:FF:000001">
    <property type="entry name" value="Non-ribosomal peptide synthetase PvdI"/>
    <property type="match status" value="1"/>
</dbReference>
<dbReference type="PROSITE" id="PS00012">
    <property type="entry name" value="PHOSPHOPANTETHEINE"/>
    <property type="match status" value="3"/>
</dbReference>
<dbReference type="GO" id="GO:0003824">
    <property type="term" value="F:catalytic activity"/>
    <property type="evidence" value="ECO:0007669"/>
    <property type="project" value="InterPro"/>
</dbReference>
<dbReference type="GO" id="GO:0005829">
    <property type="term" value="C:cytosol"/>
    <property type="evidence" value="ECO:0007669"/>
    <property type="project" value="TreeGrafter"/>
</dbReference>
<evidence type="ECO:0000256" key="3">
    <source>
        <dbReference type="ARBA" id="ARBA00022450"/>
    </source>
</evidence>
<dbReference type="GO" id="GO:0031177">
    <property type="term" value="F:phosphopantetheine binding"/>
    <property type="evidence" value="ECO:0007669"/>
    <property type="project" value="InterPro"/>
</dbReference>
<dbReference type="Gene3D" id="3.40.50.720">
    <property type="entry name" value="NAD(P)-binding Rossmann-like Domain"/>
    <property type="match status" value="2"/>
</dbReference>
<feature type="domain" description="Carrier" evidence="6">
    <location>
        <begin position="2777"/>
        <end position="2852"/>
    </location>
</feature>
<dbReference type="Gene3D" id="3.30.559.10">
    <property type="entry name" value="Chloramphenicol acetyltransferase-like domain"/>
    <property type="match status" value="3"/>
</dbReference>
<comment type="similarity">
    <text evidence="2">Belongs to the ATP-dependent AMP-binding enzyme family.</text>
</comment>
<dbReference type="Pfam" id="PF00668">
    <property type="entry name" value="Condensation"/>
    <property type="match status" value="3"/>
</dbReference>
<dbReference type="CDD" id="cd19540">
    <property type="entry name" value="LCL_NRPS-like"/>
    <property type="match status" value="2"/>
</dbReference>
<dbReference type="Gene3D" id="1.10.1200.10">
    <property type="entry name" value="ACP-like"/>
    <property type="match status" value="3"/>
</dbReference>
<comment type="cofactor">
    <cofactor evidence="1">
        <name>pantetheine 4'-phosphate</name>
        <dbReference type="ChEBI" id="CHEBI:47942"/>
    </cofactor>
</comment>
<dbReference type="InterPro" id="IPR057326">
    <property type="entry name" value="KR_dom"/>
</dbReference>
<dbReference type="InterPro" id="IPR042099">
    <property type="entry name" value="ANL_N_sf"/>
</dbReference>
<dbReference type="Pfam" id="PF13193">
    <property type="entry name" value="AMP-binding_C"/>
    <property type="match status" value="1"/>
</dbReference>
<evidence type="ECO:0000313" key="8">
    <source>
        <dbReference type="EMBL" id="QEV56465.1"/>
    </source>
</evidence>
<dbReference type="InterPro" id="IPR023213">
    <property type="entry name" value="CAT-like_dom_sf"/>
</dbReference>
<dbReference type="Gene3D" id="3.30.300.30">
    <property type="match status" value="4"/>
</dbReference>
<dbReference type="InterPro" id="IPR006162">
    <property type="entry name" value="Ppantetheine_attach_site"/>
</dbReference>
<dbReference type="InterPro" id="IPR020806">
    <property type="entry name" value="PKS_PP-bd"/>
</dbReference>
<dbReference type="SMART" id="SM00822">
    <property type="entry name" value="PKS_KR"/>
    <property type="match status" value="2"/>
</dbReference>
<dbReference type="GO" id="GO:0017000">
    <property type="term" value="P:antibiotic biosynthetic process"/>
    <property type="evidence" value="ECO:0007669"/>
    <property type="project" value="UniProtKB-ARBA"/>
</dbReference>
<dbReference type="Proteomes" id="UP000325458">
    <property type="component" value="Chromosome"/>
</dbReference>
<dbReference type="SUPFAM" id="SSF56801">
    <property type="entry name" value="Acetyl-CoA synthetase-like"/>
    <property type="match status" value="4"/>
</dbReference>
<evidence type="ECO:0000256" key="2">
    <source>
        <dbReference type="ARBA" id="ARBA00006432"/>
    </source>
</evidence>
<evidence type="ECO:0000313" key="9">
    <source>
        <dbReference type="Proteomes" id="UP000194225"/>
    </source>
</evidence>
<evidence type="ECO:0000313" key="10">
    <source>
        <dbReference type="Proteomes" id="UP000325458"/>
    </source>
</evidence>
<evidence type="ECO:0000256" key="1">
    <source>
        <dbReference type="ARBA" id="ARBA00001957"/>
    </source>
</evidence>
<accession>A0AAE6NR62</accession>
<dbReference type="Proteomes" id="UP000194225">
    <property type="component" value="Unassembled WGS sequence"/>
</dbReference>
<dbReference type="InterPro" id="IPR045851">
    <property type="entry name" value="AMP-bd_C_sf"/>
</dbReference>
<evidence type="ECO:0000259" key="6">
    <source>
        <dbReference type="PROSITE" id="PS50075"/>
    </source>
</evidence>
<evidence type="ECO:0000313" key="7">
    <source>
        <dbReference type="EMBL" id="OSY42586.1"/>
    </source>
</evidence>
<dbReference type="GO" id="GO:0044550">
    <property type="term" value="P:secondary metabolite biosynthetic process"/>
    <property type="evidence" value="ECO:0007669"/>
    <property type="project" value="UniProtKB-ARBA"/>
</dbReference>
<dbReference type="PROSITE" id="PS50075">
    <property type="entry name" value="CARRIER"/>
    <property type="match status" value="3"/>
</dbReference>
<dbReference type="Pfam" id="PF00550">
    <property type="entry name" value="PP-binding"/>
    <property type="match status" value="3"/>
</dbReference>
<dbReference type="FunFam" id="3.40.50.980:FF:000002">
    <property type="entry name" value="Enterobactin synthetase component F"/>
    <property type="match status" value="1"/>
</dbReference>
<dbReference type="InterPro" id="IPR036291">
    <property type="entry name" value="NAD(P)-bd_dom_sf"/>
</dbReference>
<dbReference type="PANTHER" id="PTHR45527">
    <property type="entry name" value="NONRIBOSOMAL PEPTIDE SYNTHETASE"/>
    <property type="match status" value="1"/>
</dbReference>
<feature type="region of interest" description="Disordered" evidence="5">
    <location>
        <begin position="4009"/>
        <end position="4051"/>
    </location>
</feature>
<sequence length="4051" mass="430125">MSAHDDTVRPLSGAQEGIWFAQRLDPANAAYNTGEYVEIHGSVDAELFETALRWTIAEAETFGLRFLDTAEGPRARHAAVGDWPLHRVDVSSEPDPRAAAETWMRADLATPVDLTEGPLFTEALFTAAPHRFFWYQRAHHILLDGYGYSLVVRRVAEVYTALAGGRQPERGFAPLARLLDEEQGYRTSGNLARDRDFWAVRCADTPEAVSLSDGTALPSPTVLRRATALTADAAERLSAAATRLGVARGDLILAAAAGYVHRVTGSTDVVLGLPAMNRFGSAALRTPGVVSNILPLHLTMDADTTLGTLVRTTAAEVRTVRRYARYRGEDLRRDLKLLGRGRRLYGPVVNLMPFDNEPRFAGHPATFHHLSGGPVEDLSLTVRPASGGSGLHLAFAANPALYTEEQLTDHHARFLLLLDLFAAADTELTLAGTRLLRPGEEPSYSSAVSAPPAPDATLPARFEAQAARSPGATAVTFEDTALSYAQLNARANRLARLLVERGAGPGGIVALALPRSAELTTALLAVLKSGAAYLPLDPGYPAERLRTIADDAAPTLLVTDTPTAPGLPDTGIATVLLGDPALESALAGLRADDLTDAERTAPLTPGDTAYIIHTSGSTGRPKGVVVPHSNVVRLFETSAAHFDFGPEDVWTLFHSYAFDFSVWEIWGALLHGGRLVVVPEDVTRSPADFLQLLRDERVTVLNQTPSAFQQLIRADGECHRRGATHPPLGLRHVVFGGEALEPAQLRGWVERYGDQAPALVNMYGITETTVHVTHHRVTRALVEQERPPSLIGSALPDLRVYVLDHCRQSVPPGWVGEMYVAGPGVARGYLGRPGLTAERFLDDPFGAPGEQMYRTGDLARRLPDGTLEYAGRADQQVKIRGFRIEPGEIEAVLVDHPGVAQAAVVAREGDDGDRTLVAYAVPETGRAPEPPELRGHLAARLPAHMVPSACVLLPALPLTYNGKLDVKALPAPDFAAAASGRGAATAAEERLCRLFEEVLRLSEGTVGVDDDFFDLGGHSLLATRLLTRMRADLGVEISMTAVFDTPRPGALAGLIATLPDGTGAGGGERPPLLPAARPEQLPLSPAQARIWFLDRLEGTGPTYHIPCVLTLDTALDAGALRAALADVCARHEALRTLFPDAEGDPRQLVLGPDDPRTRPVPEVVDVPSGELDSRVRTAAIAGFDLGTELPLRCHLFRVDDGRTVLLLVLHHIAADGWSLVPLAEDLAAAYTARVAGHAPGWAPLPVQYADYTLWQRALLGEPADTDSRAGRQLASWERTLASLPDQLDLPYDRLRGRTHQYAGDAVPLAFDAEAHRALSDLAAAHRATVFMVLHAALAATLTLSGTGTDIPLGTAVAGRDDTALDHLVGFFSNTLVLRTDTSGDPSFTALLERVRDADLAAHERQDVPFDWLVDRLNPPRAVGRHPLFQVMLVLQNAGQAQLDMAGATARLEPMDVGVSRFDLTLSLTERYGPAGEAAGMTGSVEFSTELFARATVDALVERLRSVLVSAAADPARALSRLLPAGEAARALAGSPAACERALLAQDGVHECLVSVRTSRTGIPGPVAHVVPDAPVDPARLAVAGRAALPPESPPLRIVLVSALPRTAEGAVDAEALSALPVPDGQVATAWEKRLRAEPGVTGTAVAVRPVEPPAPGRLHLGGLGTASGAPDESAGRPEAGAGPEAAGESRLSLSEGPPLKGSAFGTLGEALRAAAESSGELVHIRPDGDEERQSYAELAEDASRVLHGLRAAGARPGDAVLLQLPDTRQFVTGFWACVLGGLAAVPLAAPPGGYERESTQLTRLTDAWTALEQPWVLAPATARDGLAAALGRHSDERPRVAAIDALLGSPQDRNWHPATPDDLVLLLLTSGSTGRPKAVEQRHRNVLTHTASAVQQHGLTAADPSFNWMPLDHVGGVVMFHLRDVVLGACQVLAPTTWVLEDPLRWFDAVDRHRAASTWAPNFAYGLVADRLAAEPEQHWDLSCLRLAVNGGEAVVARTARRFLAALQPFGLPDDAMHAVWGMSETSSGETDGVLTLGTSRDDDPHVSCGRPHPGFAVRVVDEDGNLLPEGRVGRMQVRGAAVTDGYHRAPHHNAEAFRAGGWFDTGDLAFLRHGAVTLTGRAKDVIIVNGVNHSSQEIEATVEEISGVERSFTAAVAVRTSAAATTDELAVFCVLSPEADPRRAVTALTGRVAREFGVTPAVVLPVTARDLPKTEIGKIQRTLLRRRFEDGAYADVLRRTDLLLGNERTVPDWFHRPVWRRAERFHAADPRSTTEHTLILTGPRRAPADRLAARIAAAGGTSSVVVPEQSGAWTEAAAWKGLLGSVGVPVARVVDLTEADPRPVSLDPAGAGAAARRLAALITALAADERPVTLDVVATGSCAALPDETVLPERAAAVAVLKSAVQELPWLTGRWTDVADAALLDHGPDETAKAIHAEISAPGGEVLVALRDGARLVSRLAPLPAPEAGTDAAPVFRAGGHYLLTGGLGGVGTELARTLLTRHRVRLTLTGRTPLEDAPDKAAAFDALAALGDVRYLTADVTDPAVVRRLLAAAESDYGPVDGVLHLAAHFAERPLAEADAAHWEAVLAAKAVGAAVLTDVLRDRPGTLFVSFSSVNGFFGGSMAAAYAAANAYLDALTAHQRALGLRAHSVAWSMWDELGASEGYALKELTRARGFRLISRPEGARSLAVALHTPGHVLVGLDPTAPWVRSRTDAPAVPLHELVGHITGSAPESAAELTEPDAFGTPVPCRVQRVDELPTADAPAAPSAGSGDGEPATPLEKALAEVWCDVLGIDRVGRHDNFFALGGHSLLATRLVGRIRTAVGREFTVAELFARPSIAELAEAGATEPSHPPLTRRARPEPLPLSLAQTRLWFIDRLEGPGPTYNIPVVARFPNRLDGRVLRQALTDVVARHEALRTLFPERGNTPTQQVLDADEAEPDLFVAEIPQRLLDEHLRSAARLGFALETDPPLRAHLFHLPDDTSVLLLVLHHIAADGGSLGPLATDLSTAYSARAEGRSPAWDDLPVQYADYALWQRELLGDANDPGSRAAEQLAYWERRLTGLPDELALPYDRPRPMTPSRQGRLIHRTCDAELHRRLAELARQHHATLFMVVQAALAAALTRSGAGEDVPLGTVMGGRPVPVLDPLVGFFVNTLVLRTDTSGDPAFTDLLHRVREATAAAHTHQDLPFEQLVERINPPRHLARHPLFQVSLGLHDAASSVVELGDAVSQWERMHVDVAKFDLAFNFSEHRAADGSPDGLDLAVEYSTDLFDTETAEQLVALVHRVLDGVAQDASRRLSALDGGPHGPAAESHDASDVTAVPAAVLTVPGVRECVVTRRADAAGLPSLVVHAVPERPVEAARVAEAAQRALPDRKLPLHVVLVSTLPRTADGAVDTEMLSALPVLDEGVRAAWRDRLLDDPSLGTATVTVAPAPQPPVPSWFHRPAWQPAQALPAAADWCGARVVLLAAGQRALAGALARLVDAHGGRSTVVDAEPARSLPSLDTPAHVIDLTALAAYDHATGSEPPAPGRPIALAGLLGVLSTPGSRCASLTVVGTPGAESAAEAALLKSALQEAPGLTGRFVEVHGDPAGAVDVLAERLHTELLGPSAEPHVALTEEGQRLVPRLTELPAEPAPDGPAPVPGGHHLITGGLGGIGVELARHLLTRHGVRLTLVGRSRAGNHPRTEALRALQSLGDVRYVAADIGDADEVRRLLWESGEPDAVWHLAGESTEFPAAEAAPERWRSVWHAKVTGAHHLTHALRHRQGMPFVSFSSVNGFFGGAATGAYAAANAALDALAVRQRALGLRGVSLAWSMWQETGMSRGFALRELTEARGYRVLPAEDALASLAPALGHDLPSVLIGLNPAAPWVRAHTTGPALPLERLTATVTVTGRTKGPEAVPADTTLPDAFGTPVPCAVAIASPEEHATPAAPSAPAGAQARLTKELTAIWSEVLERADVGPDDSFFDLGGHSILLVTVRSLAHRRLGIDLQLADLFTHPTPTAMARHLGKGAGPALDSAAGAERARRQRQARTRSRAAARKDRHRNG</sequence>
<dbReference type="Gene3D" id="3.30.559.30">
    <property type="entry name" value="Nonribosomal peptide synthetase, condensation domain"/>
    <property type="match status" value="3"/>
</dbReference>
<dbReference type="CDD" id="cd17643">
    <property type="entry name" value="A_NRPS_Cytc1-like"/>
    <property type="match status" value="1"/>
</dbReference>
<proteinExistence type="inferred from homology"/>
<dbReference type="InterPro" id="IPR025110">
    <property type="entry name" value="AMP-bd_C"/>
</dbReference>
<protein>
    <submittedName>
        <fullName evidence="7">Dimodular nonribosomal peptide synthase</fullName>
    </submittedName>
    <submittedName>
        <fullName evidence="8">Non-ribosomal peptide synthetase</fullName>
    </submittedName>
</protein>